<sequence>MEKILEFLNYTTAILLGPLVLLLKFALVQLFVALGYVVAALAWVVLAPALASAVLNAWGLNSTLAMIVAVLFAPVFWLISAGLVPVLAIWALSTAIGDGIKVFFQGLAAAFLDGWQGVGENFSQPIAYFATASTYLLGLINLTPDRAPASDNSPQSVDVDDLKQEMGDVKLESLDIGNTTSLLQEAKGIDPDQLKQAERLVRFHEQAEKLKAELERHYHLAENLSGIAKALEHKTPLTLEDELFPHMEIERPVLLVKEYLDNDQWRTVPGSTKITDYNSLKTWINQNAVIPTTRDSISSPTPYQGKKCRYAYYPFSVVCNELVESSARIKQLTAGLQQLSPTRQNGKVEVPSLSDARHATFYKPQKEVPSEAVVLTQQVGSIEPYNAFTPT</sequence>
<reference evidence="2 5" key="1">
    <citation type="submission" date="2018-04" db="EMBL/GenBank/DDBJ databases">
        <title>Whole genome sequence comparison of clinical and drinking water Legionella pneumophila isolates associated with the Flint Water Crisis.</title>
        <authorList>
            <person name="Garner E."/>
            <person name="Brown C."/>
            <person name="Schwake O."/>
            <person name="Coil D."/>
            <person name="Jospin G."/>
            <person name="Eisen J."/>
            <person name="Edwards M."/>
            <person name="Pruden A."/>
        </authorList>
    </citation>
    <scope>NUCLEOTIDE SEQUENCE [LARGE SCALE GENOMIC DNA]</scope>
    <source>
        <strain evidence="2 5">Genessee03</strain>
    </source>
</reference>
<name>A0A3A5L4L0_9GAMM</name>
<dbReference type="Proteomes" id="UP000251035">
    <property type="component" value="Unassembled WGS sequence"/>
</dbReference>
<feature type="transmembrane region" description="Helical" evidence="1">
    <location>
        <begin position="67"/>
        <end position="92"/>
    </location>
</feature>
<keyword evidence="5" id="KW-1185">Reference proteome</keyword>
<evidence type="ECO:0000256" key="1">
    <source>
        <dbReference type="SAM" id="Phobius"/>
    </source>
</evidence>
<evidence type="ECO:0000313" key="6">
    <source>
        <dbReference type="Proteomes" id="UP000270757"/>
    </source>
</evidence>
<dbReference type="OrthoDB" id="5654306at2"/>
<accession>A0A3A5L4L0</accession>
<dbReference type="RefSeq" id="WP_108295063.1">
    <property type="nucleotide sequence ID" value="NZ_CAAAIR010000006.1"/>
</dbReference>
<evidence type="ECO:0000313" key="3">
    <source>
        <dbReference type="EMBL" id="RJT47693.1"/>
    </source>
</evidence>
<dbReference type="EMBL" id="QZWB01000005">
    <property type="protein sequence ID" value="RJT47693.1"/>
    <property type="molecule type" value="Genomic_DNA"/>
</dbReference>
<comment type="caution">
    <text evidence="3">The sequence shown here is derived from an EMBL/GenBank/DDBJ whole genome shotgun (WGS) entry which is preliminary data.</text>
</comment>
<gene>
    <name evidence="3" type="ORF">D6J04_06010</name>
    <name evidence="2" type="ORF">DB745_13705</name>
    <name evidence="4" type="ORF">DIZ81_13745</name>
</gene>
<proteinExistence type="predicted"/>
<dbReference type="EMBL" id="QCXM01000019">
    <property type="protein sequence ID" value="PUT45006.1"/>
    <property type="molecule type" value="Genomic_DNA"/>
</dbReference>
<feature type="transmembrane region" description="Helical" evidence="1">
    <location>
        <begin position="33"/>
        <end position="55"/>
    </location>
</feature>
<evidence type="ECO:0000313" key="4">
    <source>
        <dbReference type="EMBL" id="TID39808.1"/>
    </source>
</evidence>
<reference evidence="4 7" key="2">
    <citation type="submission" date="2018-04" db="EMBL/GenBank/DDBJ databases">
        <title>Whole genome sequence comparison of clinical and drinking water Legionella pneumophila isolates.</title>
        <authorList>
            <person name="Garner E."/>
        </authorList>
    </citation>
    <scope>NUCLEOTIDE SEQUENCE [LARGE SCALE GENOMIC DNA]</scope>
    <source>
        <strain evidence="4 7">WH02</strain>
    </source>
</reference>
<dbReference type="Proteomes" id="UP000270757">
    <property type="component" value="Unassembled WGS sequence"/>
</dbReference>
<evidence type="ECO:0008006" key="8">
    <source>
        <dbReference type="Google" id="ProtNLM"/>
    </source>
</evidence>
<keyword evidence="1" id="KW-0812">Transmembrane</keyword>
<organism evidence="3 6">
    <name type="scientific">Legionella taurinensis</name>
    <dbReference type="NCBI Taxonomy" id="70611"/>
    <lineage>
        <taxon>Bacteria</taxon>
        <taxon>Pseudomonadati</taxon>
        <taxon>Pseudomonadota</taxon>
        <taxon>Gammaproteobacteria</taxon>
        <taxon>Legionellales</taxon>
        <taxon>Legionellaceae</taxon>
        <taxon>Legionella</taxon>
    </lineage>
</organism>
<keyword evidence="1" id="KW-0472">Membrane</keyword>
<evidence type="ECO:0000313" key="2">
    <source>
        <dbReference type="EMBL" id="PUT45006.1"/>
    </source>
</evidence>
<dbReference type="EMBL" id="QFGG01000016">
    <property type="protein sequence ID" value="TID39808.1"/>
    <property type="molecule type" value="Genomic_DNA"/>
</dbReference>
<dbReference type="Proteomes" id="UP000306421">
    <property type="component" value="Unassembled WGS sequence"/>
</dbReference>
<evidence type="ECO:0000313" key="5">
    <source>
        <dbReference type="Proteomes" id="UP000251035"/>
    </source>
</evidence>
<feature type="transmembrane region" description="Helical" evidence="1">
    <location>
        <begin position="7"/>
        <end position="27"/>
    </location>
</feature>
<dbReference type="AlphaFoldDB" id="A0A3A5L4L0"/>
<keyword evidence="1" id="KW-1133">Transmembrane helix</keyword>
<protein>
    <recommendedName>
        <fullName evidence="8">Coiled coil protein</fullName>
    </recommendedName>
</protein>
<reference evidence="3 6" key="3">
    <citation type="submission" date="2018-09" db="EMBL/GenBank/DDBJ databases">
        <title>Draft genome sequences of Legionella taurinensis isolated from water samples.</title>
        <authorList>
            <person name="Chakeri A."/>
            <person name="Allerberger F."/>
            <person name="Kundi M."/>
            <person name="Ruppitsch W."/>
            <person name="Schmid D."/>
        </authorList>
    </citation>
    <scope>NUCLEOTIDE SEQUENCE [LARGE SCALE GENOMIC DNA]</scope>
    <source>
        <strain evidence="3 6">4570-18-6</strain>
    </source>
</reference>
<dbReference type="GeneID" id="48947076"/>
<evidence type="ECO:0000313" key="7">
    <source>
        <dbReference type="Proteomes" id="UP000306421"/>
    </source>
</evidence>